<dbReference type="Proteomes" id="UP000429523">
    <property type="component" value="Unassembled WGS sequence"/>
</dbReference>
<dbReference type="Proteomes" id="UP000441208">
    <property type="component" value="Unassembled WGS sequence"/>
</dbReference>
<accession>A0A6A3QEN1</accession>
<evidence type="ECO:0000313" key="6">
    <source>
        <dbReference type="Proteomes" id="UP000486351"/>
    </source>
</evidence>
<sequence length="175" mass="19039">MHLNGYNNAKAVLDWALENFPDPKQLVIGGYSAGSLGAQIWSVKAAKMWEVGQRGARCRRADLACVPDRAPDNESAVGRTSTKFQVLADKSKTHASSLVKCFGGCDVDLSFPASLTEGCKVKTAMATEIVDSTDPQERVVVNTGDATHRMFNELARLGIELRSQSFIQNNIQTHI</sequence>
<comment type="caution">
    <text evidence="2">The sequence shown here is derived from an EMBL/GenBank/DDBJ whole genome shotgun (WGS) entry which is preliminary data.</text>
</comment>
<evidence type="ECO:0000313" key="2">
    <source>
        <dbReference type="EMBL" id="KAE9074576.1"/>
    </source>
</evidence>
<evidence type="ECO:0000313" key="3">
    <source>
        <dbReference type="EMBL" id="KAE9321339.1"/>
    </source>
</evidence>
<reference evidence="4 5" key="1">
    <citation type="submission" date="2018-08" db="EMBL/GenBank/DDBJ databases">
        <title>Genomic investigation of the strawberry pathogen Phytophthora fragariae indicates pathogenicity is determined by transcriptional variation in three key races.</title>
        <authorList>
            <person name="Adams T.M."/>
            <person name="Armitage A.D."/>
            <person name="Sobczyk M.K."/>
            <person name="Bates H.J."/>
            <person name="Dunwell J.M."/>
            <person name="Nellist C.F."/>
            <person name="Harrison R.J."/>
        </authorList>
    </citation>
    <scope>NUCLEOTIDE SEQUENCE [LARGE SCALE GENOMIC DNA]</scope>
    <source>
        <strain evidence="2 5">NOV-71</strain>
        <strain evidence="3 6">NOV-77</strain>
        <strain evidence="1 4">NOV-9</strain>
    </source>
</reference>
<protein>
    <submittedName>
        <fullName evidence="2">Uncharacterized protein</fullName>
    </submittedName>
</protein>
<dbReference type="EMBL" id="QXFY01001314">
    <property type="protein sequence ID" value="KAE9321339.1"/>
    <property type="molecule type" value="Genomic_DNA"/>
</dbReference>
<gene>
    <name evidence="2" type="ORF">PF007_g25354</name>
    <name evidence="3" type="ORF">PF008_g17828</name>
    <name evidence="1" type="ORF">PF009_g30771</name>
</gene>
<dbReference type="AlphaFoldDB" id="A0A6A3QEN1"/>
<proteinExistence type="predicted"/>
<name>A0A6A3QEN1_9STRA</name>
<dbReference type="EMBL" id="QXFZ01002700">
    <property type="protein sequence ID" value="KAE9074576.1"/>
    <property type="molecule type" value="Genomic_DNA"/>
</dbReference>
<organism evidence="2 5">
    <name type="scientific">Phytophthora fragariae</name>
    <dbReference type="NCBI Taxonomy" id="53985"/>
    <lineage>
        <taxon>Eukaryota</taxon>
        <taxon>Sar</taxon>
        <taxon>Stramenopiles</taxon>
        <taxon>Oomycota</taxon>
        <taxon>Peronosporomycetes</taxon>
        <taxon>Peronosporales</taxon>
        <taxon>Peronosporaceae</taxon>
        <taxon>Phytophthora</taxon>
    </lineage>
</organism>
<dbReference type="EMBL" id="QXGF01005156">
    <property type="protein sequence ID" value="KAE8918916.1"/>
    <property type="molecule type" value="Genomic_DNA"/>
</dbReference>
<evidence type="ECO:0000313" key="5">
    <source>
        <dbReference type="Proteomes" id="UP000441208"/>
    </source>
</evidence>
<dbReference type="Proteomes" id="UP000486351">
    <property type="component" value="Unassembled WGS sequence"/>
</dbReference>
<evidence type="ECO:0000313" key="1">
    <source>
        <dbReference type="EMBL" id="KAE8918916.1"/>
    </source>
</evidence>
<evidence type="ECO:0000313" key="4">
    <source>
        <dbReference type="Proteomes" id="UP000429523"/>
    </source>
</evidence>